<evidence type="ECO:0000313" key="4">
    <source>
        <dbReference type="Proteomes" id="UP001443914"/>
    </source>
</evidence>
<evidence type="ECO:0000256" key="1">
    <source>
        <dbReference type="SAM" id="SignalP"/>
    </source>
</evidence>
<sequence length="116" mass="12035">MKMTMTMIIVVLVVMLFISLPITPSMAQTECASTANNIARDCDSATTITDVAECCASLELAATIDTPCLCLIFQLAIDQYPTFSADALITACGIPGSFASLCPGTTTSSEGPSTTP</sequence>
<keyword evidence="4" id="KW-1185">Reference proteome</keyword>
<dbReference type="EMBL" id="JBDFQZ010000013">
    <property type="protein sequence ID" value="KAK9668288.1"/>
    <property type="molecule type" value="Genomic_DNA"/>
</dbReference>
<organism evidence="3 4">
    <name type="scientific">Saponaria officinalis</name>
    <name type="common">Common soapwort</name>
    <name type="synonym">Lychnis saponaria</name>
    <dbReference type="NCBI Taxonomy" id="3572"/>
    <lineage>
        <taxon>Eukaryota</taxon>
        <taxon>Viridiplantae</taxon>
        <taxon>Streptophyta</taxon>
        <taxon>Embryophyta</taxon>
        <taxon>Tracheophyta</taxon>
        <taxon>Spermatophyta</taxon>
        <taxon>Magnoliopsida</taxon>
        <taxon>eudicotyledons</taxon>
        <taxon>Gunneridae</taxon>
        <taxon>Pentapetalae</taxon>
        <taxon>Caryophyllales</taxon>
        <taxon>Caryophyllaceae</taxon>
        <taxon>Caryophylleae</taxon>
        <taxon>Saponaria</taxon>
    </lineage>
</organism>
<protein>
    <recommendedName>
        <fullName evidence="2">Bifunctional inhibitor/plant lipid transfer protein/seed storage helical domain-containing protein</fullName>
    </recommendedName>
</protein>
<dbReference type="Proteomes" id="UP001443914">
    <property type="component" value="Unassembled WGS sequence"/>
</dbReference>
<evidence type="ECO:0000313" key="3">
    <source>
        <dbReference type="EMBL" id="KAK9668288.1"/>
    </source>
</evidence>
<comment type="caution">
    <text evidence="3">The sequence shown here is derived from an EMBL/GenBank/DDBJ whole genome shotgun (WGS) entry which is preliminary data.</text>
</comment>
<keyword evidence="1" id="KW-0732">Signal</keyword>
<name>A0AAW1GW57_SAPOF</name>
<feature type="chain" id="PRO_5043418719" description="Bifunctional inhibitor/plant lipid transfer protein/seed storage helical domain-containing protein" evidence="1">
    <location>
        <begin position="28"/>
        <end position="116"/>
    </location>
</feature>
<dbReference type="AlphaFoldDB" id="A0AAW1GW57"/>
<dbReference type="Pfam" id="PF14368">
    <property type="entry name" value="LTP_2"/>
    <property type="match status" value="1"/>
</dbReference>
<reference evidence="3" key="1">
    <citation type="submission" date="2024-03" db="EMBL/GenBank/DDBJ databases">
        <title>WGS assembly of Saponaria officinalis var. Norfolk2.</title>
        <authorList>
            <person name="Jenkins J."/>
            <person name="Shu S."/>
            <person name="Grimwood J."/>
            <person name="Barry K."/>
            <person name="Goodstein D."/>
            <person name="Schmutz J."/>
            <person name="Leebens-Mack J."/>
            <person name="Osbourn A."/>
        </authorList>
    </citation>
    <scope>NUCLEOTIDE SEQUENCE [LARGE SCALE GENOMIC DNA]</scope>
    <source>
        <strain evidence="3">JIC</strain>
    </source>
</reference>
<accession>A0AAW1GW57</accession>
<feature type="domain" description="Bifunctional inhibitor/plant lipid transfer protein/seed storage helical" evidence="2">
    <location>
        <begin position="14"/>
        <end position="102"/>
    </location>
</feature>
<gene>
    <name evidence="3" type="ORF">RND81_13G048200</name>
</gene>
<proteinExistence type="predicted"/>
<dbReference type="InterPro" id="IPR016140">
    <property type="entry name" value="Bifunc_inhib/LTP/seed_store"/>
</dbReference>
<evidence type="ECO:0000259" key="2">
    <source>
        <dbReference type="Pfam" id="PF14368"/>
    </source>
</evidence>
<feature type="signal peptide" evidence="1">
    <location>
        <begin position="1"/>
        <end position="27"/>
    </location>
</feature>